<accession>A0ABR9XAF0</accession>
<protein>
    <submittedName>
        <fullName evidence="1">Uncharacterized protein</fullName>
    </submittedName>
</protein>
<comment type="caution">
    <text evidence="1">The sequence shown here is derived from an EMBL/GenBank/DDBJ whole genome shotgun (WGS) entry which is preliminary data.</text>
</comment>
<evidence type="ECO:0000313" key="2">
    <source>
        <dbReference type="Proteomes" id="UP000607796"/>
    </source>
</evidence>
<keyword evidence="2" id="KW-1185">Reference proteome</keyword>
<gene>
    <name evidence="1" type="ORF">IQ782_26915</name>
</gene>
<organism evidence="1 2">
    <name type="scientific">Salipiger mangrovisoli</name>
    <dbReference type="NCBI Taxonomy" id="2865933"/>
    <lineage>
        <taxon>Bacteria</taxon>
        <taxon>Pseudomonadati</taxon>
        <taxon>Pseudomonadota</taxon>
        <taxon>Alphaproteobacteria</taxon>
        <taxon>Rhodobacterales</taxon>
        <taxon>Roseobacteraceae</taxon>
        <taxon>Salipiger</taxon>
    </lineage>
</organism>
<evidence type="ECO:0000313" key="1">
    <source>
        <dbReference type="EMBL" id="MBE9640488.1"/>
    </source>
</evidence>
<proteinExistence type="predicted"/>
<dbReference type="EMBL" id="JADFFK010000034">
    <property type="protein sequence ID" value="MBE9640488.1"/>
    <property type="molecule type" value="Genomic_DNA"/>
</dbReference>
<dbReference type="Proteomes" id="UP000607796">
    <property type="component" value="Unassembled WGS sequence"/>
</dbReference>
<name>A0ABR9XAF0_9RHOB</name>
<reference evidence="1 2" key="1">
    <citation type="journal article" date="2021" name="Int. J. Syst. Evol. Microbiol.">
        <title>Salipiger mangrovisoli sp. nov., isolated from mangrove soil and the proposal for the reclassification of Paraphaeobacter pallidus as Salipiger pallidus comb. nov.</title>
        <authorList>
            <person name="Du J."/>
            <person name="Liu Y."/>
            <person name="Pei T."/>
            <person name="Deng M.R."/>
            <person name="Zhu H."/>
        </authorList>
    </citation>
    <scope>NUCLEOTIDE SEQUENCE [LARGE SCALE GENOMIC DNA]</scope>
    <source>
        <strain evidence="1 2">6D45A</strain>
    </source>
</reference>
<sequence length="116" mass="11968">MTRLLLRLLMLTLLGVWTALPAGPVRAMAITALCCDPPASVEAHAGHAAHPSAAHGEMGDKGHAQMCEAHCLPVDAARIGDLPGPGKAQVSRVVASLADVTLSSQDFAPSYPPPRS</sequence>
<dbReference type="RefSeq" id="WP_194137756.1">
    <property type="nucleotide sequence ID" value="NZ_JADFFK010000034.1"/>
</dbReference>